<name>A0A1G2URM6_9BACT</name>
<keyword evidence="2" id="KW-0808">Transferase</keyword>
<organism evidence="4 5">
    <name type="scientific">Candidatus Zambryskibacteria bacterium RIFCSPLOWO2_12_FULL_39_23</name>
    <dbReference type="NCBI Taxonomy" id="1802776"/>
    <lineage>
        <taxon>Bacteria</taxon>
        <taxon>Candidatus Zambryskiibacteriota</taxon>
    </lineage>
</organism>
<dbReference type="CDD" id="cd18614">
    <property type="entry name" value="GH130"/>
    <property type="match status" value="1"/>
</dbReference>
<evidence type="ECO:0000256" key="2">
    <source>
        <dbReference type="ARBA" id="ARBA00022679"/>
    </source>
</evidence>
<reference evidence="4 5" key="1">
    <citation type="journal article" date="2016" name="Nat. Commun.">
        <title>Thousands of microbial genomes shed light on interconnected biogeochemical processes in an aquifer system.</title>
        <authorList>
            <person name="Anantharaman K."/>
            <person name="Brown C.T."/>
            <person name="Hug L.A."/>
            <person name="Sharon I."/>
            <person name="Castelle C.J."/>
            <person name="Probst A.J."/>
            <person name="Thomas B.C."/>
            <person name="Singh A."/>
            <person name="Wilkins M.J."/>
            <person name="Karaoz U."/>
            <person name="Brodie E.L."/>
            <person name="Williams K.H."/>
            <person name="Hubbard S.S."/>
            <person name="Banfield J.F."/>
        </authorList>
    </citation>
    <scope>NUCLEOTIDE SEQUENCE [LARGE SCALE GENOMIC DNA]</scope>
</reference>
<dbReference type="GO" id="GO:0016757">
    <property type="term" value="F:glycosyltransferase activity"/>
    <property type="evidence" value="ECO:0007669"/>
    <property type="project" value="UniProtKB-KW"/>
</dbReference>
<evidence type="ECO:0000256" key="3">
    <source>
        <dbReference type="ARBA" id="ARBA00024356"/>
    </source>
</evidence>
<accession>A0A1G2URM6</accession>
<dbReference type="PANTHER" id="PTHR34106:SF5">
    <property type="entry name" value="GLYCOSIDASE"/>
    <property type="match status" value="1"/>
</dbReference>
<protein>
    <recommendedName>
        <fullName evidence="6">Glycosidase</fullName>
    </recommendedName>
</protein>
<gene>
    <name evidence="4" type="ORF">A3G99_02905</name>
</gene>
<dbReference type="EMBL" id="MHWT01000024">
    <property type="protein sequence ID" value="OHB12019.1"/>
    <property type="molecule type" value="Genomic_DNA"/>
</dbReference>
<proteinExistence type="inferred from homology"/>
<dbReference type="Proteomes" id="UP000176558">
    <property type="component" value="Unassembled WGS sequence"/>
</dbReference>
<dbReference type="PIRSF" id="PIRSF016202">
    <property type="entry name" value="PH1107"/>
    <property type="match status" value="1"/>
</dbReference>
<sequence length="317" mass="35500">MKFPYKEIGFLRQTEGALISSRKEKSWEAKAVFNPGVIDLDGKIRLLYRAMSSDNTSVLGYAESLDGTSISYISPDPVYTPREWFEEKKVPGGNSGCEDPRITKIGSTIYMCYTAYNGLNPPSVAQTHISQKDFQKRNWNWSKPVLVTADGVDDKDGCLHPEKINGKYLLFHRINNSICVDFGETPEFKERNNFKNILILSPRPGMWDALKVGVSVPPIKTSKGWILLYHGVSKRSRYRIGAVLLDLKDPTKVLSRTTDALFEPREAYEVEGQVDYVVFPCGAAVRGDTIYMYYGGADSVIDVASMSLKALLQALTK</sequence>
<dbReference type="PANTHER" id="PTHR34106">
    <property type="entry name" value="GLYCOSIDASE"/>
    <property type="match status" value="1"/>
</dbReference>
<keyword evidence="1" id="KW-0328">Glycosyltransferase</keyword>
<dbReference type="InterPro" id="IPR023296">
    <property type="entry name" value="Glyco_hydro_beta-prop_sf"/>
</dbReference>
<evidence type="ECO:0000256" key="1">
    <source>
        <dbReference type="ARBA" id="ARBA00022676"/>
    </source>
</evidence>
<evidence type="ECO:0000313" key="5">
    <source>
        <dbReference type="Proteomes" id="UP000176558"/>
    </source>
</evidence>
<comment type="caution">
    <text evidence="4">The sequence shown here is derived from an EMBL/GenBank/DDBJ whole genome shotgun (WGS) entry which is preliminary data.</text>
</comment>
<dbReference type="InterPro" id="IPR007184">
    <property type="entry name" value="Mannoside_phosphorylase"/>
</dbReference>
<dbReference type="Gene3D" id="2.115.10.20">
    <property type="entry name" value="Glycosyl hydrolase domain, family 43"/>
    <property type="match status" value="1"/>
</dbReference>
<comment type="similarity">
    <text evidence="3">Belongs to the glycosyl hydrolase 130 family.</text>
</comment>
<dbReference type="SUPFAM" id="SSF75005">
    <property type="entry name" value="Arabinanase/levansucrase/invertase"/>
    <property type="match status" value="1"/>
</dbReference>
<evidence type="ECO:0000313" key="4">
    <source>
        <dbReference type="EMBL" id="OHB12019.1"/>
    </source>
</evidence>
<dbReference type="Pfam" id="PF04041">
    <property type="entry name" value="Glyco_hydro_130"/>
    <property type="match status" value="1"/>
</dbReference>
<dbReference type="AlphaFoldDB" id="A0A1G2URM6"/>
<evidence type="ECO:0008006" key="6">
    <source>
        <dbReference type="Google" id="ProtNLM"/>
    </source>
</evidence>